<evidence type="ECO:0000256" key="1">
    <source>
        <dbReference type="SAM" id="Phobius"/>
    </source>
</evidence>
<reference evidence="3 9" key="5">
    <citation type="submission" date="2024-04" db="EMBL/GenBank/DDBJ databases">
        <title>Draft genome assemblies of urinary isolates.</title>
        <authorList>
            <person name="Appleberry H."/>
            <person name="Kula A."/>
            <person name="Wolfe A.J."/>
            <person name="Putonti C."/>
        </authorList>
    </citation>
    <scope>NUCLEOTIDE SEQUENCE [LARGE SCALE GENOMIC DNA]</scope>
    <source>
        <strain evidence="3 9">UMB12529</strain>
    </source>
</reference>
<name>A0A285B5D5_9ENTR</name>
<sequence length="283" mass="32229">MNAVVSFISDLHPLSFMGYHVLSTTVIYIVANIIISMTRPTEKGTPIPPPYSIPPSFLAWLHDKATGIIQLATFRLLRKNYVTIIHSAQGIELRANQQYAECKMTCVEKILFNHFSSPKPGNQNLPLELYVAQKNHWSTDTRCAGLMLSPTQQTWNMILVAVPSLFLIAILGWKTLFANNALLNFSVFSWLAMFVVSGLWWLLMLLITLNVTRLDREGISINILRSYVDKLKNTLVADKEQITDETADYCVAIGKTSLLPERYREYREIIKSINYPFSVQRLD</sequence>
<evidence type="ECO:0000313" key="8">
    <source>
        <dbReference type="Proteomes" id="UP000557483"/>
    </source>
</evidence>
<keyword evidence="1" id="KW-0472">Membrane</keyword>
<dbReference type="AlphaFoldDB" id="A0A285B5D5"/>
<dbReference type="RefSeq" id="WP_004138533.1">
    <property type="nucleotide sequence ID" value="NZ_CABGKG010000001.1"/>
</dbReference>
<evidence type="ECO:0000313" key="6">
    <source>
        <dbReference type="Proteomes" id="UP000220639"/>
    </source>
</evidence>
<keyword evidence="1" id="KW-1133">Transmembrane helix</keyword>
<proteinExistence type="predicted"/>
<dbReference type="EMBL" id="CP055315">
    <property type="protein sequence ID" value="QLO52085.1"/>
    <property type="molecule type" value="Genomic_DNA"/>
</dbReference>
<feature type="transmembrane region" description="Helical" evidence="1">
    <location>
        <begin position="16"/>
        <end position="35"/>
    </location>
</feature>
<dbReference type="Proteomes" id="UP001458070">
    <property type="component" value="Unassembled WGS sequence"/>
</dbReference>
<accession>A0A285B5D5</accession>
<reference evidence="6" key="1">
    <citation type="submission" date="2017-08" db="EMBL/GenBank/DDBJ databases">
        <authorList>
            <person name="Brisse S."/>
        </authorList>
    </citation>
    <scope>NUCLEOTIDE SEQUENCE [LARGE SCALE GENOMIC DNA]</scope>
    <source>
        <strain evidence="6">06D021</strain>
    </source>
</reference>
<dbReference type="GeneID" id="97394817"/>
<reference evidence="7 8" key="3">
    <citation type="submission" date="2020-06" db="EMBL/GenBank/DDBJ databases">
        <title>REHAB project genomes.</title>
        <authorList>
            <person name="Shaw L.P."/>
        </authorList>
    </citation>
    <scope>NUCLEOTIDE SEQUENCE [LARGE SCALE GENOMIC DNA]</scope>
    <source>
        <strain evidence="2 8">RHBSTW-00092</strain>
        <strain evidence="7">RHBSTW-00555</strain>
    </source>
</reference>
<feature type="transmembrane region" description="Helical" evidence="1">
    <location>
        <begin position="155"/>
        <end position="173"/>
    </location>
</feature>
<protein>
    <recommendedName>
        <fullName evidence="10">TIGR04222 domain</fullName>
    </recommendedName>
</protein>
<evidence type="ECO:0008006" key="10">
    <source>
        <dbReference type="Google" id="ProtNLM"/>
    </source>
</evidence>
<evidence type="ECO:0000313" key="7">
    <source>
        <dbReference type="Proteomes" id="UP000510937"/>
    </source>
</evidence>
<reference evidence="4" key="4">
    <citation type="journal article" date="2021" name="Microb. Genom.">
        <title>A genomic epidemiological study shows that prevalence of antimicrobial resistance in Enterobacterales is associated with the livestock host, as well as antimicrobial usage.</title>
        <authorList>
            <person name="AbuOun M."/>
            <person name="Jones H."/>
            <person name="Stubberfield E."/>
            <person name="Gilson D."/>
            <person name="Shaw L.P."/>
            <person name="Hubbard A.T.M."/>
            <person name="Chau K.K."/>
            <person name="Sebra R."/>
            <person name="Peto T.E.A."/>
            <person name="Crook D.W."/>
            <person name="Read D.S."/>
            <person name="Gweon H.S."/>
            <person name="Walker A.S."/>
            <person name="Stoesser N."/>
            <person name="Smith R.P."/>
            <person name="Anjum M.F."/>
            <person name="On Behalf Of The Rehab Consortium."/>
        </authorList>
    </citation>
    <scope>NUCLEOTIDE SEQUENCE</scope>
    <source>
        <strain evidence="4">RHBSTW-00555</strain>
    </source>
</reference>
<dbReference type="EMBL" id="JBCGEM010000003">
    <property type="protein sequence ID" value="MEM0623358.1"/>
    <property type="molecule type" value="Genomic_DNA"/>
</dbReference>
<evidence type="ECO:0000313" key="5">
    <source>
        <dbReference type="EMBL" id="SNU36184.1"/>
    </source>
</evidence>
<feature type="transmembrane region" description="Helical" evidence="1">
    <location>
        <begin position="185"/>
        <end position="207"/>
    </location>
</feature>
<gene>
    <name evidence="3" type="ORF">AAFL32_05585</name>
    <name evidence="2" type="ORF">HV064_20065</name>
    <name evidence="4" type="ORF">HV234_11425</name>
    <name evidence="5" type="ORF">KOSB73_270084</name>
</gene>
<keyword evidence="1" id="KW-0812">Transmembrane</keyword>
<organism evidence="5 6">
    <name type="scientific">Klebsiella grimontii</name>
    <dbReference type="NCBI Taxonomy" id="2058152"/>
    <lineage>
        <taxon>Bacteria</taxon>
        <taxon>Pseudomonadati</taxon>
        <taxon>Pseudomonadota</taxon>
        <taxon>Gammaproteobacteria</taxon>
        <taxon>Enterobacterales</taxon>
        <taxon>Enterobacteriaceae</taxon>
        <taxon>Klebsiella/Raoultella group</taxon>
        <taxon>Klebsiella</taxon>
    </lineage>
</organism>
<reference evidence="5" key="2">
    <citation type="submission" date="2017-08" db="EMBL/GenBank/DDBJ databases">
        <authorList>
            <person name="de Groot N.N."/>
        </authorList>
    </citation>
    <scope>NUCLEOTIDE SEQUENCE [LARGE SCALE GENOMIC DNA]</scope>
    <source>
        <strain evidence="5">06D021</strain>
    </source>
</reference>
<evidence type="ECO:0000313" key="3">
    <source>
        <dbReference type="EMBL" id="MEM0623358.1"/>
    </source>
</evidence>
<evidence type="ECO:0000313" key="9">
    <source>
        <dbReference type="Proteomes" id="UP001458070"/>
    </source>
</evidence>
<evidence type="ECO:0000313" key="4">
    <source>
        <dbReference type="EMBL" id="QLO52085.1"/>
    </source>
</evidence>
<dbReference type="EMBL" id="JABXRN010000001">
    <property type="protein sequence ID" value="MBA8126178.1"/>
    <property type="molecule type" value="Genomic_DNA"/>
</dbReference>
<dbReference type="Proteomes" id="UP000510937">
    <property type="component" value="Chromosome"/>
</dbReference>
<dbReference type="Proteomes" id="UP000220639">
    <property type="component" value="Unassembled WGS sequence"/>
</dbReference>
<keyword evidence="9" id="KW-1185">Reference proteome</keyword>
<evidence type="ECO:0000313" key="2">
    <source>
        <dbReference type="EMBL" id="MBA8126178.1"/>
    </source>
</evidence>
<dbReference type="Proteomes" id="UP000557483">
    <property type="component" value="Unassembled WGS sequence"/>
</dbReference>
<dbReference type="EMBL" id="FZTC01000020">
    <property type="protein sequence ID" value="SNU36184.1"/>
    <property type="molecule type" value="Genomic_DNA"/>
</dbReference>